<dbReference type="AlphaFoldDB" id="A0A1A8VXH9"/>
<evidence type="ECO:0000256" key="1">
    <source>
        <dbReference type="SAM" id="MobiDB-lite"/>
    </source>
</evidence>
<feature type="domain" description="CRAL-TRIO" evidence="2">
    <location>
        <begin position="211"/>
        <end position="372"/>
    </location>
</feature>
<feature type="region of interest" description="Disordered" evidence="1">
    <location>
        <begin position="887"/>
        <end position="908"/>
    </location>
</feature>
<sequence length="1018" mass="116808">MLMPIAVADKNKVTEVSASRDLSSTIAVAVAAVARGKCHRQLGVNKKDSQVAIGEKEREGRATKETTRVPPNAVGEVIIGELLKKCRDVQASPEEHTMELSRGKVIVEKKVNEYTIDENVFFFEPDEDDVYDKNANLRYIFHNTFIHTEEEIAISEFKRYCKSKCLKINKAFFENECLRYLYSAQFDFAKAFDLIKSNYEFRLSPILPIKEKDIIEYINKGVMYWHGRDKKCRPIMIINLLNVELLDVEKLTNLFFFCFEFFLKYLCIPGKIENYISLIDCSGISISKFPMSTFMKLLEIMNSKYRCRLFRMYIIDAPKIFKTFGKSFLNFAPSYMTKKLKILDANYASYLREEILETQLEKKYGGVQEIRNSTFYPFAFYPECCVAKGKSANSEIHCRGNSDKVNIFNSSNERIYEFITAGYSMHLKLVDIGHRDLVRQQCERLNEEWNHITDSVKSDHRDDTHRRRRRRKPPSKRDLLINGCFVKATMNEEYSLDRANVSGTNLGGVIFGGGGLLKNSKYVNGKNRYIVNTGSWHKWLYKIRHLYLPNITIDYVVRRFPFLKNHLLVKSNYKSMYDYVKYIENVINTKEIIPSTPGNGKKEKRNHAESNNCYPSNVHTLSTSNTFSTYRNSEENMSTLVGSIKSLSSFTDASPKRESNKNTLFYSHRLKVNKKKFQNNVLQERCNLDDAKKKKATDSGAYKNVDIKFYDNSASIFEDDERGEVTRKECTPNGAGEMLRSYNKHKEGIEGSGYGCGKSRVRRKKQYKIKATNSLFKDEREEEQSKIENVAGGFLSKTGTQFNGSTDAHMLNFGISSNEVCSAETIRSLQGGISMHRSMHGGSYNRAANHVPNRMVVRMGECTINDDTINSVSWDQASCERQLTVGSQANDPKRMNFTPSKNKNDISFPSVSNAKLSQNPHDKVSEETHEKTVNLHNPANCEFSKEKHFSQISRSTGKVINAIKNDVVNDYANNEIVSHTSFGSVKKEKMNSQEKEKKKLKRIKMIGLQFFNKTTSRT</sequence>
<protein>
    <submittedName>
        <fullName evidence="3">Sec14 protein, putative</fullName>
    </submittedName>
</protein>
<dbReference type="PROSITE" id="PS50191">
    <property type="entry name" value="CRAL_TRIO"/>
    <property type="match status" value="1"/>
</dbReference>
<dbReference type="Proteomes" id="UP000078560">
    <property type="component" value="Unassembled WGS sequence"/>
</dbReference>
<evidence type="ECO:0000259" key="2">
    <source>
        <dbReference type="PROSITE" id="PS50191"/>
    </source>
</evidence>
<dbReference type="InterPro" id="IPR036865">
    <property type="entry name" value="CRAL-TRIO_dom_sf"/>
</dbReference>
<evidence type="ECO:0000313" key="3">
    <source>
        <dbReference type="EMBL" id="SBS85213.1"/>
    </source>
</evidence>
<accession>A0A1A8VXH9</accession>
<dbReference type="InterPro" id="IPR001251">
    <property type="entry name" value="CRAL-TRIO_dom"/>
</dbReference>
<reference evidence="4" key="1">
    <citation type="submission" date="2016-05" db="EMBL/GenBank/DDBJ databases">
        <authorList>
            <person name="Naeem Raeece"/>
        </authorList>
    </citation>
    <scope>NUCLEOTIDE SEQUENCE [LARGE SCALE GENOMIC DNA]</scope>
</reference>
<evidence type="ECO:0000313" key="4">
    <source>
        <dbReference type="Proteomes" id="UP000078560"/>
    </source>
</evidence>
<organism evidence="3 4">
    <name type="scientific">Plasmodium ovale curtisi</name>
    <dbReference type="NCBI Taxonomy" id="864141"/>
    <lineage>
        <taxon>Eukaryota</taxon>
        <taxon>Sar</taxon>
        <taxon>Alveolata</taxon>
        <taxon>Apicomplexa</taxon>
        <taxon>Aconoidasida</taxon>
        <taxon>Haemosporida</taxon>
        <taxon>Plasmodiidae</taxon>
        <taxon>Plasmodium</taxon>
        <taxon>Plasmodium (Plasmodium)</taxon>
    </lineage>
</organism>
<feature type="compositionally biased region" description="Polar residues" evidence="1">
    <location>
        <begin position="897"/>
        <end position="908"/>
    </location>
</feature>
<dbReference type="Pfam" id="PF00650">
    <property type="entry name" value="CRAL_TRIO"/>
    <property type="match status" value="1"/>
</dbReference>
<dbReference type="SUPFAM" id="SSF52087">
    <property type="entry name" value="CRAL/TRIO domain"/>
    <property type="match status" value="1"/>
</dbReference>
<gene>
    <name evidence="3" type="ORF">POVCU2_0030310</name>
</gene>
<dbReference type="Gene3D" id="3.40.525.10">
    <property type="entry name" value="CRAL-TRIO lipid binding domain"/>
    <property type="match status" value="1"/>
</dbReference>
<dbReference type="PANTHER" id="PTHR46818:SF1">
    <property type="entry name" value="CHROMOSOME UNDETERMINED SCAFFOLD_125, WHOLE GENOME SHOTGUN SEQUENCE"/>
    <property type="match status" value="1"/>
</dbReference>
<dbReference type="CDD" id="cd00170">
    <property type="entry name" value="SEC14"/>
    <property type="match status" value="1"/>
</dbReference>
<dbReference type="PANTHER" id="PTHR46818">
    <property type="entry name" value="DOMAIN-CONTAINING PROTEIN, PUTATIVE-RELATED"/>
    <property type="match status" value="1"/>
</dbReference>
<proteinExistence type="predicted"/>
<name>A0A1A8VXH9_PLAOA</name>
<dbReference type="EMBL" id="FLQU01000401">
    <property type="protein sequence ID" value="SBS85213.1"/>
    <property type="molecule type" value="Genomic_DNA"/>
</dbReference>
<dbReference type="SMART" id="SM00516">
    <property type="entry name" value="SEC14"/>
    <property type="match status" value="1"/>
</dbReference>